<dbReference type="HOGENOM" id="CLU_2108491_0_0_1"/>
<reference evidence="1 2" key="1">
    <citation type="journal article" date="2008" name="PLoS Genet.">
        <title>Genomic islands in the pathogenic filamentous fungus Aspergillus fumigatus.</title>
        <authorList>
            <person name="Fedorova N.D."/>
            <person name="Khaldi N."/>
            <person name="Joardar V.S."/>
            <person name="Maiti R."/>
            <person name="Amedeo P."/>
            <person name="Anderson M.J."/>
            <person name="Crabtree J."/>
            <person name="Silva J.C."/>
            <person name="Badger J.H."/>
            <person name="Albarraq A."/>
            <person name="Angiuoli S."/>
            <person name="Bussey H."/>
            <person name="Bowyer P."/>
            <person name="Cotty P.J."/>
            <person name="Dyer P.S."/>
            <person name="Egan A."/>
            <person name="Galens K."/>
            <person name="Fraser-Liggett C.M."/>
            <person name="Haas B.J."/>
            <person name="Inman J.M."/>
            <person name="Kent R."/>
            <person name="Lemieux S."/>
            <person name="Malavazi I."/>
            <person name="Orvis J."/>
            <person name="Roemer T."/>
            <person name="Ronning C.M."/>
            <person name="Sundaram J.P."/>
            <person name="Sutton G."/>
            <person name="Turner G."/>
            <person name="Venter J.C."/>
            <person name="White O.R."/>
            <person name="Whitty B.R."/>
            <person name="Youngman P."/>
            <person name="Wolfe K.H."/>
            <person name="Goldman G.H."/>
            <person name="Wortman J.R."/>
            <person name="Jiang B."/>
            <person name="Denning D.W."/>
            <person name="Nierman W.C."/>
        </authorList>
    </citation>
    <scope>NUCLEOTIDE SEQUENCE [LARGE SCALE GENOMIC DNA]</scope>
    <source>
        <strain evidence="2">ATCC 1007 / CBS 513.65 / DSM 816 / NCTC 3887 / NRRL 1</strain>
    </source>
</reference>
<proteinExistence type="predicted"/>
<dbReference type="GeneID" id="4707811"/>
<name>A1C6S6_ASPCL</name>
<dbReference type="RefSeq" id="XP_001275523.1">
    <property type="nucleotide sequence ID" value="XM_001275522.1"/>
</dbReference>
<dbReference type="AlphaFoldDB" id="A1C6S6"/>
<sequence>MSTSEEKLRSRETFHLDQIAAINAEFVEEGFNDDNRFWQKARLFAKNISSRYTKSGLPVVYYEVHESWTPNTLVRTAWRPKFCTSVKWARSLAGLRCQPQNHKKKDQVNGFGKKL</sequence>
<dbReference type="EMBL" id="DS027045">
    <property type="protein sequence ID" value="EAW14097.1"/>
    <property type="molecule type" value="Genomic_DNA"/>
</dbReference>
<organism evidence="1 2">
    <name type="scientific">Aspergillus clavatus (strain ATCC 1007 / CBS 513.65 / DSM 816 / NCTC 3887 / NRRL 1 / QM 1276 / 107)</name>
    <dbReference type="NCBI Taxonomy" id="344612"/>
    <lineage>
        <taxon>Eukaryota</taxon>
        <taxon>Fungi</taxon>
        <taxon>Dikarya</taxon>
        <taxon>Ascomycota</taxon>
        <taxon>Pezizomycotina</taxon>
        <taxon>Eurotiomycetes</taxon>
        <taxon>Eurotiomycetidae</taxon>
        <taxon>Eurotiales</taxon>
        <taxon>Aspergillaceae</taxon>
        <taxon>Aspergillus</taxon>
        <taxon>Aspergillus subgen. Fumigati</taxon>
    </lineage>
</organism>
<protein>
    <submittedName>
        <fullName evidence="1">Uncharacterized protein</fullName>
    </submittedName>
</protein>
<dbReference type="VEuPathDB" id="FungiDB:ACLA_071300"/>
<evidence type="ECO:0000313" key="2">
    <source>
        <dbReference type="Proteomes" id="UP000006701"/>
    </source>
</evidence>
<keyword evidence="2" id="KW-1185">Reference proteome</keyword>
<gene>
    <name evidence="1" type="ORF">ACLA_071300</name>
</gene>
<dbReference type="OrthoDB" id="3350591at2759"/>
<dbReference type="Proteomes" id="UP000006701">
    <property type="component" value="Unassembled WGS sequence"/>
</dbReference>
<dbReference type="KEGG" id="act:ACLA_071300"/>
<accession>A1C6S6</accession>
<evidence type="ECO:0000313" key="1">
    <source>
        <dbReference type="EMBL" id="EAW14097.1"/>
    </source>
</evidence>